<organism evidence="2 3">
    <name type="scientific">Pyricularia grisea</name>
    <name type="common">Crabgrass-specific blast fungus</name>
    <name type="synonym">Magnaporthe grisea</name>
    <dbReference type="NCBI Taxonomy" id="148305"/>
    <lineage>
        <taxon>Eukaryota</taxon>
        <taxon>Fungi</taxon>
        <taxon>Dikarya</taxon>
        <taxon>Ascomycota</taxon>
        <taxon>Pezizomycotina</taxon>
        <taxon>Sordariomycetes</taxon>
        <taxon>Sordariomycetidae</taxon>
        <taxon>Magnaporthales</taxon>
        <taxon>Pyriculariaceae</taxon>
        <taxon>Pyricularia</taxon>
    </lineage>
</organism>
<evidence type="ECO:0000313" key="2">
    <source>
        <dbReference type="EMBL" id="KAI6296149.1"/>
    </source>
</evidence>
<dbReference type="EMBL" id="JABSND010000143">
    <property type="protein sequence ID" value="KAI6296149.1"/>
    <property type="molecule type" value="Genomic_DNA"/>
</dbReference>
<reference evidence="2" key="1">
    <citation type="submission" date="2021-01" db="EMBL/GenBank/DDBJ databases">
        <title>Deciphering the adaptive evolutionary patterns associated with biogeogrpahic diversity in the finger millet blast pathogen Magnaporthe oryzae in Eastern Africa.</title>
        <authorList>
            <person name="Onyema G."/>
            <person name="Shittu T.A."/>
            <person name="Dodsworth S."/>
            <person name="Devilliers S."/>
            <person name="Muthumeenakshi S."/>
            <person name="Sreenivasaprasad S."/>
        </authorList>
    </citation>
    <scope>NUCLEOTIDE SEQUENCE</scope>
    <source>
        <strain evidence="2">D15/s37</strain>
    </source>
</reference>
<proteinExistence type="predicted"/>
<keyword evidence="3" id="KW-1185">Reference proteome</keyword>
<dbReference type="Proteomes" id="UP001059893">
    <property type="component" value="Unassembled WGS sequence"/>
</dbReference>
<gene>
    <name evidence="2" type="ORF">MCOR33_007182</name>
</gene>
<protein>
    <submittedName>
        <fullName evidence="2">Uncharacterized protein</fullName>
    </submittedName>
</protein>
<evidence type="ECO:0000256" key="1">
    <source>
        <dbReference type="SAM" id="MobiDB-lite"/>
    </source>
</evidence>
<feature type="region of interest" description="Disordered" evidence="1">
    <location>
        <begin position="1"/>
        <end position="33"/>
    </location>
</feature>
<feature type="compositionally biased region" description="Polar residues" evidence="1">
    <location>
        <begin position="1"/>
        <end position="11"/>
    </location>
</feature>
<comment type="caution">
    <text evidence="2">The sequence shown here is derived from an EMBL/GenBank/DDBJ whole genome shotgun (WGS) entry which is preliminary data.</text>
</comment>
<sequence>MRKSNSPSLSRASDARTPRLRPTHPPESSIEPLDLAVLPKKPIIQPLHLDYGEIPELDIGEPIMDLPADTPGRLSAIQPTGK</sequence>
<evidence type="ECO:0000313" key="3">
    <source>
        <dbReference type="Proteomes" id="UP001059893"/>
    </source>
</evidence>
<accession>A0ABQ8NFB7</accession>
<name>A0ABQ8NFB7_PYRGI</name>